<reference evidence="2" key="1">
    <citation type="submission" date="2018-05" db="EMBL/GenBank/DDBJ databases">
        <authorList>
            <person name="Lanie J.A."/>
            <person name="Ng W.-L."/>
            <person name="Kazmierczak K.M."/>
            <person name="Andrzejewski T.M."/>
            <person name="Davidsen T.M."/>
            <person name="Wayne K.J."/>
            <person name="Tettelin H."/>
            <person name="Glass J.I."/>
            <person name="Rusch D."/>
            <person name="Podicherti R."/>
            <person name="Tsui H.-C.T."/>
            <person name="Winkler M.E."/>
        </authorList>
    </citation>
    <scope>NUCLEOTIDE SEQUENCE</scope>
</reference>
<dbReference type="EMBL" id="UINC01144902">
    <property type="protein sequence ID" value="SVD34712.1"/>
    <property type="molecule type" value="Genomic_DNA"/>
</dbReference>
<dbReference type="Pfam" id="PF20208">
    <property type="entry name" value="ARPP-1"/>
    <property type="match status" value="1"/>
</dbReference>
<accession>A0A382UKM0</accession>
<dbReference type="AlphaFoldDB" id="A0A382UKM0"/>
<sequence length="181" mass="20455">MKIKLDYNISEPLKVGNLAIFGVSSPTNGTEQYLCLPEALDKNLVEIREVSEEGSVNDLSLHNHSSKGLLCVEGEMLSGCKQQRVLNTSVLVSPFTKITIPVSCVEAGRWSWKSNRFSSTEEMYFAKGRANMRDSVFYHSRNYGSKYSNQNKVWEDVDEKLNKMDAYSKTSSVNQAYFSKK</sequence>
<organism evidence="2">
    <name type="scientific">marine metagenome</name>
    <dbReference type="NCBI Taxonomy" id="408172"/>
    <lineage>
        <taxon>unclassified sequences</taxon>
        <taxon>metagenomes</taxon>
        <taxon>ecological metagenomes</taxon>
    </lineage>
</organism>
<protein>
    <recommendedName>
        <fullName evidence="1">ARG and Rhodanese-Phosphatase-superfamily-associated domain-containing protein</fullName>
    </recommendedName>
</protein>
<evidence type="ECO:0000313" key="2">
    <source>
        <dbReference type="EMBL" id="SVD34712.1"/>
    </source>
</evidence>
<proteinExistence type="predicted"/>
<name>A0A382UKM0_9ZZZZ</name>
<evidence type="ECO:0000259" key="1">
    <source>
        <dbReference type="Pfam" id="PF20208"/>
    </source>
</evidence>
<dbReference type="InterPro" id="IPR046699">
    <property type="entry name" value="ARPP-1"/>
</dbReference>
<feature type="non-terminal residue" evidence="2">
    <location>
        <position position="181"/>
    </location>
</feature>
<feature type="domain" description="ARG and Rhodanese-Phosphatase-superfamily-associated" evidence="1">
    <location>
        <begin position="7"/>
        <end position="178"/>
    </location>
</feature>
<gene>
    <name evidence="2" type="ORF">METZ01_LOCUS387566</name>
</gene>